<dbReference type="RefSeq" id="XP_066805510.1">
    <property type="nucleotide sequence ID" value="XM_066944309.1"/>
</dbReference>
<dbReference type="InterPro" id="IPR018823">
    <property type="entry name" value="ArAE_2_N"/>
</dbReference>
<feature type="transmembrane region" description="Helical" evidence="6">
    <location>
        <begin position="662"/>
        <end position="685"/>
    </location>
</feature>
<feature type="transmembrane region" description="Helical" evidence="6">
    <location>
        <begin position="207"/>
        <end position="227"/>
    </location>
</feature>
<feature type="compositionally biased region" description="Basic and acidic residues" evidence="5">
    <location>
        <begin position="558"/>
        <end position="583"/>
    </location>
</feature>
<evidence type="ECO:0000256" key="5">
    <source>
        <dbReference type="SAM" id="MobiDB-lite"/>
    </source>
</evidence>
<feature type="domain" description="Integral membrane bound transporter" evidence="9">
    <location>
        <begin position="641"/>
        <end position="771"/>
    </location>
</feature>
<evidence type="ECO:0000313" key="11">
    <source>
        <dbReference type="Proteomes" id="UP001388673"/>
    </source>
</evidence>
<feature type="domain" description="DUF2421" evidence="7">
    <location>
        <begin position="776"/>
        <end position="1031"/>
    </location>
</feature>
<dbReference type="InterPro" id="IPR049453">
    <property type="entry name" value="Memb_transporter_dom"/>
</dbReference>
<name>A0AAW0Z5P4_9TREE</name>
<feature type="transmembrane region" description="Helical" evidence="6">
    <location>
        <begin position="162"/>
        <end position="187"/>
    </location>
</feature>
<feature type="transmembrane region" description="Helical" evidence="6">
    <location>
        <begin position="759"/>
        <end position="776"/>
    </location>
</feature>
<dbReference type="EMBL" id="JBCAWK010000002">
    <property type="protein sequence ID" value="KAK8866031.1"/>
    <property type="molecule type" value="Genomic_DNA"/>
</dbReference>
<dbReference type="Proteomes" id="UP001388673">
    <property type="component" value="Unassembled WGS sequence"/>
</dbReference>
<dbReference type="PANTHER" id="PTHR37994">
    <property type="entry name" value="ARAE_2_N DOMAIN-CONTAINING PROTEIN-RELATED"/>
    <property type="match status" value="1"/>
</dbReference>
<evidence type="ECO:0000259" key="7">
    <source>
        <dbReference type="Pfam" id="PF10334"/>
    </source>
</evidence>
<evidence type="ECO:0000256" key="6">
    <source>
        <dbReference type="SAM" id="Phobius"/>
    </source>
</evidence>
<organism evidence="10 11">
    <name type="scientific">Kwoniella newhampshirensis</name>
    <dbReference type="NCBI Taxonomy" id="1651941"/>
    <lineage>
        <taxon>Eukaryota</taxon>
        <taxon>Fungi</taxon>
        <taxon>Dikarya</taxon>
        <taxon>Basidiomycota</taxon>
        <taxon>Agaricomycotina</taxon>
        <taxon>Tremellomycetes</taxon>
        <taxon>Tremellales</taxon>
        <taxon>Cryptococcaceae</taxon>
        <taxon>Kwoniella</taxon>
    </lineage>
</organism>
<evidence type="ECO:0000259" key="8">
    <source>
        <dbReference type="Pfam" id="PF10337"/>
    </source>
</evidence>
<dbReference type="InterPro" id="IPR018820">
    <property type="entry name" value="BRE4-related_DUF2421"/>
</dbReference>
<protein>
    <recommendedName>
        <fullName evidence="12">ER transporter 6TM N-terminal domain-containing protein</fullName>
    </recommendedName>
</protein>
<dbReference type="AlphaFoldDB" id="A0AAW0Z5P4"/>
<dbReference type="Pfam" id="PF13515">
    <property type="entry name" value="FUSC_2"/>
    <property type="match status" value="1"/>
</dbReference>
<feature type="transmembrane region" description="Helical" evidence="6">
    <location>
        <begin position="618"/>
        <end position="641"/>
    </location>
</feature>
<feature type="transmembrane region" description="Helical" evidence="6">
    <location>
        <begin position="49"/>
        <end position="78"/>
    </location>
</feature>
<evidence type="ECO:0000256" key="2">
    <source>
        <dbReference type="ARBA" id="ARBA00022692"/>
    </source>
</evidence>
<evidence type="ECO:0000259" key="9">
    <source>
        <dbReference type="Pfam" id="PF13515"/>
    </source>
</evidence>
<dbReference type="GeneID" id="92178441"/>
<feature type="domain" description="Putative ER transporter 6TM N-terminal" evidence="8">
    <location>
        <begin position="29"/>
        <end position="417"/>
    </location>
</feature>
<dbReference type="PANTHER" id="PTHR37994:SF3">
    <property type="entry name" value="ER TRANSPORTER 6TM N-TERMINAL DOMAIN-CONTAINING PROTEIN"/>
    <property type="match status" value="1"/>
</dbReference>
<keyword evidence="11" id="KW-1185">Reference proteome</keyword>
<evidence type="ECO:0008006" key="12">
    <source>
        <dbReference type="Google" id="ProtNLM"/>
    </source>
</evidence>
<feature type="transmembrane region" description="Helical" evidence="6">
    <location>
        <begin position="697"/>
        <end position="715"/>
    </location>
</feature>
<dbReference type="Pfam" id="PF10337">
    <property type="entry name" value="ArAE_2_N"/>
    <property type="match status" value="1"/>
</dbReference>
<sequence>MSSTAKSTSPPSTPPKSFVTGLERTLHIPAWFTPFLTDRRQWKNFTRCMIVTLATMVLMLCQTTLNVLGQAAFFGALVSQMLPPYMTLSVYLFALLILVVGMCFGWAWGVAAMAAALRARDQTLLAREVQTQRAGYDTNANIDAQYQASIFRGAFLDPRSSAVYGVFLFVGAYFLGTLGCIFGTIIMDLMCSFGPLFPIQVYTLARQLLLPAATFIAIALVSVILIFPQTLNHVMLDATTVKMLGSITQLVKLQAEVLSTSPEDKEKWTQVATKAYALRHGHISAVTALEGQTGLLQLEITRGQIGPRNLQRIFNKIKDLGARTYGLTSFVLIVEEQNQSQKLMENDPLPHPAVRAKEHFNRMDEHTAPSQSLGGLLPLLEESTFDLRMTSVKALEDIMTWLHLVNHTRWKKVPVSAAPIAEREANLAAVKAALVEFRESRHFALLEPYRDHFDSDTGAIKPGNLDGHRYASRALFRCFVLTSNLVSFALVLIELMELLLEIERANPTAKIQLPYAFAKMLLKSANDKKGGENPLDMGIRDSSGVNVNEPVEDDDHDDEHSETSTVVEKQKKKEKTGKVYAKDPDAGDPRNVFQKFGRRLAVIWKGATGPAGLFALKYAIVSIALWIPAVCPSSAYFNYTNRGLWALIMSQTGMGVFTGEQILAFFVRMLGTVAGLVIGMVAWYIGAGRGSGNPYGIAAATMVLIAPCLFIRIAVPIQKAPFFLMTNVTIMFTVGYSWVDEHIYQTANQGSGASLAGRRVLLSTGFAAAFLVMLFPRPTSARLLFRHRLAKNMGDIGDLYGQIVTGIEGEWDAPVDDHPVDSAGRRERYKDRFLKIMGRMMSMEPQIAFAASEPGLKGPWPKKKYEALFHAQSHVVATLALLSGAYSRLEVKWCKRLTRRSELMHPAFIADCLSLFSILQQSLGTGEPLPPLIPIFERLAFHHNWAQAEARIPMMNGDMEKSLRSASNSAERMDGGEMETRNVLEVLEDALTWDTLHDEQLPVFATTMIALVHLAIGLNDMYRIVRELVGERDLKGLDRASERWAKGEIRV</sequence>
<keyword evidence="3 6" id="KW-1133">Transmembrane helix</keyword>
<proteinExistence type="predicted"/>
<keyword evidence="4 6" id="KW-0472">Membrane</keyword>
<evidence type="ECO:0000256" key="3">
    <source>
        <dbReference type="ARBA" id="ARBA00022989"/>
    </source>
</evidence>
<feature type="transmembrane region" description="Helical" evidence="6">
    <location>
        <begin position="722"/>
        <end position="739"/>
    </location>
</feature>
<accession>A0AAW0Z5P4</accession>
<evidence type="ECO:0000256" key="1">
    <source>
        <dbReference type="ARBA" id="ARBA00004141"/>
    </source>
</evidence>
<evidence type="ECO:0000313" key="10">
    <source>
        <dbReference type="EMBL" id="KAK8866031.1"/>
    </source>
</evidence>
<dbReference type="KEGG" id="kne:92178441"/>
<reference evidence="10 11" key="1">
    <citation type="journal article" date="2024" name="bioRxiv">
        <title>Comparative genomics of Cryptococcus and Kwoniella reveals pathogenesis evolution and contrasting karyotype dynamics via intercentromeric recombination or chromosome fusion.</title>
        <authorList>
            <person name="Coelho M.A."/>
            <person name="David-Palma M."/>
            <person name="Shea T."/>
            <person name="Bowers K."/>
            <person name="McGinley-Smith S."/>
            <person name="Mohammad A.W."/>
            <person name="Gnirke A."/>
            <person name="Yurkov A.M."/>
            <person name="Nowrousian M."/>
            <person name="Sun S."/>
            <person name="Cuomo C.A."/>
            <person name="Heitman J."/>
        </authorList>
    </citation>
    <scope>NUCLEOTIDE SEQUENCE [LARGE SCALE GENOMIC DNA]</scope>
    <source>
        <strain evidence="10 11">CBS 13917</strain>
    </source>
</reference>
<comment type="caution">
    <text evidence="10">The sequence shown here is derived from an EMBL/GenBank/DDBJ whole genome shotgun (WGS) entry which is preliminary data.</text>
</comment>
<keyword evidence="2 6" id="KW-0812">Transmembrane</keyword>
<gene>
    <name evidence="10" type="ORF">IAR55_001182</name>
</gene>
<feature type="transmembrane region" description="Helical" evidence="6">
    <location>
        <begin position="90"/>
        <end position="117"/>
    </location>
</feature>
<dbReference type="GO" id="GO:0016020">
    <property type="term" value="C:membrane"/>
    <property type="evidence" value="ECO:0007669"/>
    <property type="project" value="UniProtKB-SubCell"/>
</dbReference>
<comment type="subcellular location">
    <subcellularLocation>
        <location evidence="1">Membrane</location>
        <topology evidence="1">Multi-pass membrane protein</topology>
    </subcellularLocation>
</comment>
<evidence type="ECO:0000256" key="4">
    <source>
        <dbReference type="ARBA" id="ARBA00023136"/>
    </source>
</evidence>
<dbReference type="Pfam" id="PF10334">
    <property type="entry name" value="BRE4"/>
    <property type="match status" value="1"/>
</dbReference>
<feature type="region of interest" description="Disordered" evidence="5">
    <location>
        <begin position="529"/>
        <end position="583"/>
    </location>
</feature>